<feature type="compositionally biased region" description="Polar residues" evidence="1">
    <location>
        <begin position="134"/>
        <end position="146"/>
    </location>
</feature>
<name>A0ABD3X5X9_SINWO</name>
<organism evidence="2 3">
    <name type="scientific">Sinanodonta woodiana</name>
    <name type="common">Chinese pond mussel</name>
    <name type="synonym">Anodonta woodiana</name>
    <dbReference type="NCBI Taxonomy" id="1069815"/>
    <lineage>
        <taxon>Eukaryota</taxon>
        <taxon>Metazoa</taxon>
        <taxon>Spiralia</taxon>
        <taxon>Lophotrochozoa</taxon>
        <taxon>Mollusca</taxon>
        <taxon>Bivalvia</taxon>
        <taxon>Autobranchia</taxon>
        <taxon>Heteroconchia</taxon>
        <taxon>Palaeoheterodonta</taxon>
        <taxon>Unionida</taxon>
        <taxon>Unionoidea</taxon>
        <taxon>Unionidae</taxon>
        <taxon>Unioninae</taxon>
        <taxon>Sinanodonta</taxon>
    </lineage>
</organism>
<accession>A0ABD3X5X9</accession>
<feature type="compositionally biased region" description="Polar residues" evidence="1">
    <location>
        <begin position="87"/>
        <end position="98"/>
    </location>
</feature>
<gene>
    <name evidence="2" type="ORF">ACJMK2_033207</name>
</gene>
<feature type="compositionally biased region" description="Basic residues" evidence="1">
    <location>
        <begin position="149"/>
        <end position="164"/>
    </location>
</feature>
<dbReference type="Proteomes" id="UP001634394">
    <property type="component" value="Unassembled WGS sequence"/>
</dbReference>
<evidence type="ECO:0000313" key="2">
    <source>
        <dbReference type="EMBL" id="KAL3881006.1"/>
    </source>
</evidence>
<dbReference type="EMBL" id="JBJQND010000004">
    <property type="protein sequence ID" value="KAL3881006.1"/>
    <property type="molecule type" value="Genomic_DNA"/>
</dbReference>
<feature type="region of interest" description="Disordered" evidence="1">
    <location>
        <begin position="81"/>
        <end position="164"/>
    </location>
</feature>
<keyword evidence="3" id="KW-1185">Reference proteome</keyword>
<feature type="compositionally biased region" description="Low complexity" evidence="1">
    <location>
        <begin position="120"/>
        <end position="133"/>
    </location>
</feature>
<reference evidence="2 3" key="1">
    <citation type="submission" date="2024-11" db="EMBL/GenBank/DDBJ databases">
        <title>Chromosome-level genome assembly of the freshwater bivalve Anodonta woodiana.</title>
        <authorList>
            <person name="Chen X."/>
        </authorList>
    </citation>
    <scope>NUCLEOTIDE SEQUENCE [LARGE SCALE GENOMIC DNA]</scope>
    <source>
        <strain evidence="2">MN2024</strain>
        <tissue evidence="2">Gills</tissue>
    </source>
</reference>
<sequence length="452" mass="51398">MEESKDIQCLISQRLQRPGFARMISWEFSKISSEEQISTMKIQRRKRSKGHEEYGSVLKEKAETDSLSQNFGVCTITSTDSADKSSLDTLSNETNCSTESEDSEYFSAPEDVEIFDDDTSTGTEESFETTRTSNDVFSSTGACNTHPSERKRRPSKKQKRKRRQEMKCVYINDLFAISNLFDLEHDISEANDDGVTPRNPVSSLVQLCLKAASQMSEDEKSEIPMGIKKLMSSRNQINSFQRLQLSWLQNNFLVSFEPEDIFTSRCLYKDPQKVITDHTSKGIHTENHISLFLPTRNILNSITCYKHKAHDTDQIYKGSKVSSYLLNANIFCCTSQLTLLQAYSYQQLIDTTSVQIVSCLSALASCIDLMLPPTFSEKLVGQKRIILGEVEATRAAKETMYIRVRKALEKRFPTVVEHLFDIALPYVMWARGNVQSATEMFINLAKAEKRSK</sequence>
<feature type="compositionally biased region" description="Acidic residues" evidence="1">
    <location>
        <begin position="99"/>
        <end position="119"/>
    </location>
</feature>
<evidence type="ECO:0000256" key="1">
    <source>
        <dbReference type="SAM" id="MobiDB-lite"/>
    </source>
</evidence>
<evidence type="ECO:0000313" key="3">
    <source>
        <dbReference type="Proteomes" id="UP001634394"/>
    </source>
</evidence>
<protein>
    <submittedName>
        <fullName evidence="2">Uncharacterized protein</fullName>
    </submittedName>
</protein>
<comment type="caution">
    <text evidence="2">The sequence shown here is derived from an EMBL/GenBank/DDBJ whole genome shotgun (WGS) entry which is preliminary data.</text>
</comment>
<proteinExistence type="predicted"/>
<dbReference type="AlphaFoldDB" id="A0ABD3X5X9"/>